<dbReference type="PANTHER" id="PTHR33731:SF18">
    <property type="entry name" value="ORGAN SPECIFIC PROTEIN-RELATED"/>
    <property type="match status" value="1"/>
</dbReference>
<dbReference type="Proteomes" id="UP000235145">
    <property type="component" value="Unassembled WGS sequence"/>
</dbReference>
<proteinExistence type="predicted"/>
<evidence type="ECO:0000313" key="4">
    <source>
        <dbReference type="Proteomes" id="UP000235145"/>
    </source>
</evidence>
<evidence type="ECO:0000256" key="2">
    <source>
        <dbReference type="SAM" id="SignalP"/>
    </source>
</evidence>
<reference evidence="3 4" key="1">
    <citation type="journal article" date="2017" name="Nat. Commun.">
        <title>Genome assembly with in vitro proximity ligation data and whole-genome triplication in lettuce.</title>
        <authorList>
            <person name="Reyes-Chin-Wo S."/>
            <person name="Wang Z."/>
            <person name="Yang X."/>
            <person name="Kozik A."/>
            <person name="Arikit S."/>
            <person name="Song C."/>
            <person name="Xia L."/>
            <person name="Froenicke L."/>
            <person name="Lavelle D.O."/>
            <person name="Truco M.J."/>
            <person name="Xia R."/>
            <person name="Zhu S."/>
            <person name="Xu C."/>
            <person name="Xu H."/>
            <person name="Xu X."/>
            <person name="Cox K."/>
            <person name="Korf I."/>
            <person name="Meyers B.C."/>
            <person name="Michelmore R.W."/>
        </authorList>
    </citation>
    <scope>NUCLEOTIDE SEQUENCE [LARGE SCALE GENOMIC DNA]</scope>
    <source>
        <strain evidence="4">cv. Salinas</strain>
        <tissue evidence="3">Seedlings</tissue>
    </source>
</reference>
<dbReference type="Pfam" id="PF10950">
    <property type="entry name" value="Organ_specific"/>
    <property type="match status" value="1"/>
</dbReference>
<accession>A0A9R1V4X6</accession>
<dbReference type="PANTHER" id="PTHR33731">
    <property type="entry name" value="PROTEIN, PUTATIVE-RELATED"/>
    <property type="match status" value="1"/>
</dbReference>
<feature type="compositionally biased region" description="Polar residues" evidence="1">
    <location>
        <begin position="40"/>
        <end position="55"/>
    </location>
</feature>
<evidence type="ECO:0008006" key="5">
    <source>
        <dbReference type="Google" id="ProtNLM"/>
    </source>
</evidence>
<protein>
    <recommendedName>
        <fullName evidence="5">Organ-specific protein S2</fullName>
    </recommendedName>
</protein>
<dbReference type="EMBL" id="NBSK02000007">
    <property type="protein sequence ID" value="KAJ0198338.1"/>
    <property type="molecule type" value="Genomic_DNA"/>
</dbReference>
<comment type="caution">
    <text evidence="3">The sequence shown here is derived from an EMBL/GenBank/DDBJ whole genome shotgun (WGS) entry which is preliminary data.</text>
</comment>
<dbReference type="AlphaFoldDB" id="A0A9R1V4X6"/>
<keyword evidence="4" id="KW-1185">Reference proteome</keyword>
<feature type="region of interest" description="Disordered" evidence="1">
    <location>
        <begin position="114"/>
        <end position="147"/>
    </location>
</feature>
<dbReference type="InterPro" id="IPR024489">
    <property type="entry name" value="Organ_specific_prot"/>
</dbReference>
<organism evidence="3 4">
    <name type="scientific">Lactuca sativa</name>
    <name type="common">Garden lettuce</name>
    <dbReference type="NCBI Taxonomy" id="4236"/>
    <lineage>
        <taxon>Eukaryota</taxon>
        <taxon>Viridiplantae</taxon>
        <taxon>Streptophyta</taxon>
        <taxon>Embryophyta</taxon>
        <taxon>Tracheophyta</taxon>
        <taxon>Spermatophyta</taxon>
        <taxon>Magnoliopsida</taxon>
        <taxon>eudicotyledons</taxon>
        <taxon>Gunneridae</taxon>
        <taxon>Pentapetalae</taxon>
        <taxon>asterids</taxon>
        <taxon>campanulids</taxon>
        <taxon>Asterales</taxon>
        <taxon>Asteraceae</taxon>
        <taxon>Cichorioideae</taxon>
        <taxon>Cichorieae</taxon>
        <taxon>Lactucinae</taxon>
        <taxon>Lactuca</taxon>
    </lineage>
</organism>
<keyword evidence="2" id="KW-0732">Signal</keyword>
<feature type="region of interest" description="Disordered" evidence="1">
    <location>
        <begin position="28"/>
        <end position="66"/>
    </location>
</feature>
<evidence type="ECO:0000256" key="1">
    <source>
        <dbReference type="SAM" id="MobiDB-lite"/>
    </source>
</evidence>
<evidence type="ECO:0000313" key="3">
    <source>
        <dbReference type="EMBL" id="KAJ0198338.1"/>
    </source>
</evidence>
<name>A0A9R1V4X6_LACSA</name>
<feature type="chain" id="PRO_5040395502" description="Organ-specific protein S2" evidence="2">
    <location>
        <begin position="23"/>
        <end position="147"/>
    </location>
</feature>
<feature type="signal peptide" evidence="2">
    <location>
        <begin position="1"/>
        <end position="22"/>
    </location>
</feature>
<gene>
    <name evidence="3" type="ORF">LSAT_V11C700377540</name>
</gene>
<sequence>MESCLPFLALFFLVMITVTVYARPNPEEYKQHSHVGGGTLVSTDPTKRSPCNQRKSPNEDFEPRPNILVYDNSAGLKDKKMFPNDFEPRPNVSIYENGASVKGKKMFDEEFEPRPNVSVYDNSGSLKGKRTFDEEFEPRPSVTAYKG</sequence>